<reference evidence="1 2" key="1">
    <citation type="journal article" date="2016" name="Microb. Cell Fact.">
        <title>Dissection of exopolysaccharide biosynthesis in Kozakia baliensis.</title>
        <authorList>
            <person name="Brandt J.U."/>
            <person name="Jakob F."/>
            <person name="Behr J."/>
            <person name="Geissler A.J."/>
            <person name="Vogel R.F."/>
        </authorList>
    </citation>
    <scope>NUCLEOTIDE SEQUENCE [LARGE SCALE GENOMIC DNA]</scope>
    <source>
        <strain evidence="1 2">DSM 14400</strain>
    </source>
</reference>
<proteinExistence type="predicted"/>
<evidence type="ECO:0000313" key="2">
    <source>
        <dbReference type="Proteomes" id="UP000179145"/>
    </source>
</evidence>
<dbReference type="STRING" id="153496.A0U89_09130"/>
<keyword evidence="2" id="KW-1185">Reference proteome</keyword>
<name>A0A1D8UUG0_9PROT</name>
<organism evidence="1 2">
    <name type="scientific">Kozakia baliensis</name>
    <dbReference type="NCBI Taxonomy" id="153496"/>
    <lineage>
        <taxon>Bacteria</taxon>
        <taxon>Pseudomonadati</taxon>
        <taxon>Pseudomonadota</taxon>
        <taxon>Alphaproteobacteria</taxon>
        <taxon>Acetobacterales</taxon>
        <taxon>Acetobacteraceae</taxon>
        <taxon>Kozakia</taxon>
    </lineage>
</organism>
<gene>
    <name evidence="1" type="ORF">A0U89_09130</name>
</gene>
<dbReference type="Proteomes" id="UP000179145">
    <property type="component" value="Chromosome"/>
</dbReference>
<evidence type="ECO:0000313" key="1">
    <source>
        <dbReference type="EMBL" id="AOX17269.1"/>
    </source>
</evidence>
<dbReference type="AlphaFoldDB" id="A0A1D8UUG0"/>
<dbReference type="RefSeq" id="WP_070402908.1">
    <property type="nucleotide sequence ID" value="NZ_BJVW01000001.1"/>
</dbReference>
<dbReference type="KEGG" id="kba:A0U89_09130"/>
<protein>
    <submittedName>
        <fullName evidence="1">Uncharacterized protein</fullName>
    </submittedName>
</protein>
<accession>A0A1D8UUG0</accession>
<sequence>MEFPSRQAPSRPEMSRLLSSNGEDGPSRGGFAVARMALWSVCYFAFYFGQQIAELLAPLLLVIGLGWAVLPHLIQAITTSASSADPQARDVMNHVVGSIPQQLTISGHVLTPTSLIFDGFLLMALAAIGATLSALAARNM</sequence>
<dbReference type="EMBL" id="CP014674">
    <property type="protein sequence ID" value="AOX17269.1"/>
    <property type="molecule type" value="Genomic_DNA"/>
</dbReference>